<accession>Q6QWE3</accession>
<evidence type="ECO:0000313" key="1">
    <source>
        <dbReference type="EMBL" id="AAR99347.1"/>
    </source>
</evidence>
<dbReference type="AlphaFoldDB" id="Q6QWE3"/>
<name>Q6QWE3_9EURY</name>
<proteinExistence type="predicted"/>
<protein>
    <submittedName>
        <fullName evidence="1">PML-orf5</fullName>
    </submittedName>
</protein>
<organism evidence="1">
    <name type="scientific">Methanohalophilus mahii</name>
    <dbReference type="NCBI Taxonomy" id="2176"/>
    <lineage>
        <taxon>Archaea</taxon>
        <taxon>Methanobacteriati</taxon>
        <taxon>Methanobacteriota</taxon>
        <taxon>Stenosarchaea group</taxon>
        <taxon>Methanomicrobia</taxon>
        <taxon>Methanosarcinales</taxon>
        <taxon>Methanosarcinaceae</taxon>
        <taxon>Methanohalophilus</taxon>
    </lineage>
</organism>
<keyword evidence="1" id="KW-0614">Plasmid</keyword>
<dbReference type="EMBL" id="AY523658">
    <property type="protein sequence ID" value="AAR99347.1"/>
    <property type="molecule type" value="Genomic_DNA"/>
</dbReference>
<reference evidence="1" key="1">
    <citation type="submission" date="2004-01" db="EMBL/GenBank/DDBJ databases">
        <title>Analysis of the rep gene and protein in a RCR plasmid pML from the halophilic methanogenic archaeon-Methanohalophilus mahii SLP.</title>
        <authorList>
            <person name="Lin P.-C."/>
            <person name="Yu P.-H."/>
            <person name="Lai M.-C."/>
        </authorList>
    </citation>
    <scope>NUCLEOTIDE SEQUENCE</scope>
    <source>
        <plasmid evidence="1">pML</plasmid>
    </source>
</reference>
<sequence>MDVRHLFTYFLAFWCYSLHFQIDRFSIFHVVNKVLTFIGIFTQGRISLNSI</sequence>
<geneLocation type="plasmid" evidence="1">
    <name>pML</name>
</geneLocation>